<organism evidence="4 5">
    <name type="scientific">Candidatus Nomurabacteria bacterium CG2_30_43_9</name>
    <dbReference type="NCBI Taxonomy" id="1805283"/>
    <lineage>
        <taxon>Bacteria</taxon>
        <taxon>Candidatus Nomuraibacteriota</taxon>
    </lineage>
</organism>
<dbReference type="AlphaFoldDB" id="A0A1J5GHN0"/>
<feature type="compositionally biased region" description="Low complexity" evidence="1">
    <location>
        <begin position="441"/>
        <end position="460"/>
    </location>
</feature>
<evidence type="ECO:0000256" key="1">
    <source>
        <dbReference type="SAM" id="MobiDB-lite"/>
    </source>
</evidence>
<evidence type="ECO:0000259" key="3">
    <source>
        <dbReference type="SMART" id="SM00900"/>
    </source>
</evidence>
<reference evidence="4 5" key="1">
    <citation type="journal article" date="2016" name="Environ. Microbiol.">
        <title>Genomic resolution of a cold subsurface aquifer community provides metabolic insights for novel microbes adapted to high CO concentrations.</title>
        <authorList>
            <person name="Probst A.J."/>
            <person name="Castelle C.J."/>
            <person name="Singh A."/>
            <person name="Brown C.T."/>
            <person name="Anantharaman K."/>
            <person name="Sharon I."/>
            <person name="Hug L.A."/>
            <person name="Burstein D."/>
            <person name="Emerson J.B."/>
            <person name="Thomas B.C."/>
            <person name="Banfield J.F."/>
        </authorList>
    </citation>
    <scope>NUCLEOTIDE SEQUENCE [LARGE SCALE GENOMIC DNA]</scope>
    <source>
        <strain evidence="4">CG2_30_43_9</strain>
    </source>
</reference>
<feature type="region of interest" description="Disordered" evidence="1">
    <location>
        <begin position="441"/>
        <end position="472"/>
    </location>
</feature>
<feature type="transmembrane region" description="Helical" evidence="2">
    <location>
        <begin position="12"/>
        <end position="31"/>
    </location>
</feature>
<feature type="domain" description="FMN-binding" evidence="3">
    <location>
        <begin position="227"/>
        <end position="300"/>
    </location>
</feature>
<evidence type="ECO:0000313" key="5">
    <source>
        <dbReference type="Proteomes" id="UP000182059"/>
    </source>
</evidence>
<name>A0A1J5GHN0_9BACT</name>
<evidence type="ECO:0000256" key="2">
    <source>
        <dbReference type="SAM" id="Phobius"/>
    </source>
</evidence>
<dbReference type="Proteomes" id="UP000182059">
    <property type="component" value="Unassembled WGS sequence"/>
</dbReference>
<dbReference type="GO" id="GO:0016020">
    <property type="term" value="C:membrane"/>
    <property type="evidence" value="ECO:0007669"/>
    <property type="project" value="InterPro"/>
</dbReference>
<dbReference type="Gene3D" id="3.90.1010.20">
    <property type="match status" value="1"/>
</dbReference>
<dbReference type="InterPro" id="IPR007329">
    <property type="entry name" value="FMN-bd"/>
</dbReference>
<keyword evidence="2" id="KW-1133">Transmembrane helix</keyword>
<gene>
    <name evidence="4" type="ORF">AUK15_00345</name>
</gene>
<dbReference type="EMBL" id="MNYX01000007">
    <property type="protein sequence ID" value="OIP66560.1"/>
    <property type="molecule type" value="Genomic_DNA"/>
</dbReference>
<sequence length="472" mass="48329">MTTFKRKLETFFVYFFTGVSIFIVVLGVSRAKGNEAFANTSSPEDKSGNDSDSQQANVLATAGSKPKVLGASESASAVGESFITPWGELATRVKIRDGKIISVDIPTLPNSPQSIYAKPILINETLKVGSANVQAVSGATITSNAFRSSLESAIARARAKNPRAVLNSKGKVAIATTKSQAFVAETNTNEPTTSQIVITETPVVTQPTTVVASSGVSGTFTGNAYSTPWGNTVASITLTNGRITNVAMPTIPNSPPSVYAEPYLVQQALSAGSANIQGVSGATVVSNAFKLSLESAIAKANAQGIVTPVVNQVLQTPPPPPPAPVPTPVIVPPIVVQPTTPAVAVAPSSVSGTFTGNAYPTKWGNTVASGTFTNGVITGVAMPQVPNSPPSIQAEPYLVQQALAAGSANIQGVSGATVVSDAFKLSLESAIAKASAQGTISASAPTTISTAPAQTTTTTTRTRRSKDNDDDD</sequence>
<accession>A0A1J5GHN0</accession>
<proteinExistence type="predicted"/>
<dbReference type="GO" id="GO:0010181">
    <property type="term" value="F:FMN binding"/>
    <property type="evidence" value="ECO:0007669"/>
    <property type="project" value="InterPro"/>
</dbReference>
<dbReference type="SMART" id="SM00900">
    <property type="entry name" value="FMN_bind"/>
    <property type="match status" value="3"/>
</dbReference>
<protein>
    <recommendedName>
        <fullName evidence="3">FMN-binding domain-containing protein</fullName>
    </recommendedName>
</protein>
<dbReference type="Pfam" id="PF04205">
    <property type="entry name" value="FMN_bind"/>
    <property type="match status" value="1"/>
</dbReference>
<feature type="domain" description="FMN-binding" evidence="3">
    <location>
        <begin position="361"/>
        <end position="434"/>
    </location>
</feature>
<comment type="caution">
    <text evidence="4">The sequence shown here is derived from an EMBL/GenBank/DDBJ whole genome shotgun (WGS) entry which is preliminary data.</text>
</comment>
<keyword evidence="2" id="KW-0812">Transmembrane</keyword>
<evidence type="ECO:0000313" key="4">
    <source>
        <dbReference type="EMBL" id="OIP66560.1"/>
    </source>
</evidence>
<feature type="domain" description="FMN-binding" evidence="3">
    <location>
        <begin position="84"/>
        <end position="157"/>
    </location>
</feature>
<keyword evidence="2" id="KW-0472">Membrane</keyword>